<keyword evidence="1" id="KW-0472">Membrane</keyword>
<feature type="transmembrane region" description="Helical" evidence="1">
    <location>
        <begin position="59"/>
        <end position="77"/>
    </location>
</feature>
<reference evidence="2 3" key="1">
    <citation type="submission" date="2019-05" db="EMBL/GenBank/DDBJ databases">
        <title>Emergence of the Ug99 lineage of the wheat stem rust pathogen through somatic hybridization.</title>
        <authorList>
            <person name="Li F."/>
            <person name="Upadhyaya N.M."/>
            <person name="Sperschneider J."/>
            <person name="Matny O."/>
            <person name="Nguyen-Phuc H."/>
            <person name="Mago R."/>
            <person name="Raley C."/>
            <person name="Miller M.E."/>
            <person name="Silverstein K.A.T."/>
            <person name="Henningsen E."/>
            <person name="Hirsch C.D."/>
            <person name="Visser B."/>
            <person name="Pretorius Z.A."/>
            <person name="Steffenson B.J."/>
            <person name="Schwessinger B."/>
            <person name="Dodds P.N."/>
            <person name="Figueroa M."/>
        </authorList>
    </citation>
    <scope>NUCLEOTIDE SEQUENCE [LARGE SCALE GENOMIC DNA]</scope>
    <source>
        <strain evidence="2">21-0</strain>
    </source>
</reference>
<keyword evidence="1" id="KW-0812">Transmembrane</keyword>
<evidence type="ECO:0000256" key="1">
    <source>
        <dbReference type="SAM" id="Phobius"/>
    </source>
</evidence>
<dbReference type="EMBL" id="VSWC01000132">
    <property type="protein sequence ID" value="KAA1079272.1"/>
    <property type="molecule type" value="Genomic_DNA"/>
</dbReference>
<name>A0A5B0MRV1_PUCGR</name>
<keyword evidence="1" id="KW-1133">Transmembrane helix</keyword>
<keyword evidence="3" id="KW-1185">Reference proteome</keyword>
<proteinExistence type="predicted"/>
<organism evidence="2 3">
    <name type="scientific">Puccinia graminis f. sp. tritici</name>
    <dbReference type="NCBI Taxonomy" id="56615"/>
    <lineage>
        <taxon>Eukaryota</taxon>
        <taxon>Fungi</taxon>
        <taxon>Dikarya</taxon>
        <taxon>Basidiomycota</taxon>
        <taxon>Pucciniomycotina</taxon>
        <taxon>Pucciniomycetes</taxon>
        <taxon>Pucciniales</taxon>
        <taxon>Pucciniaceae</taxon>
        <taxon>Puccinia</taxon>
    </lineage>
</organism>
<sequence length="128" mass="13941">MGGYPLGYPDIRQDFRGKWTSASASASAGGYPLALADIRQRIADIHNGYPETSSRESDFITFLYFPIFGAFFILSSLGSQRRGTWKDIQGRERVTLALDGGATACNAAYRFLAQVLNETTNPHPAACA</sequence>
<protein>
    <submittedName>
        <fullName evidence="2">Uncharacterized protein</fullName>
    </submittedName>
</protein>
<dbReference type="AlphaFoldDB" id="A0A5B0MRV1"/>
<dbReference type="Proteomes" id="UP000324748">
    <property type="component" value="Unassembled WGS sequence"/>
</dbReference>
<evidence type="ECO:0000313" key="2">
    <source>
        <dbReference type="EMBL" id="KAA1079272.1"/>
    </source>
</evidence>
<evidence type="ECO:0000313" key="3">
    <source>
        <dbReference type="Proteomes" id="UP000324748"/>
    </source>
</evidence>
<gene>
    <name evidence="2" type="ORF">PGT21_006089</name>
</gene>
<accession>A0A5B0MRV1</accession>
<comment type="caution">
    <text evidence="2">The sequence shown here is derived from an EMBL/GenBank/DDBJ whole genome shotgun (WGS) entry which is preliminary data.</text>
</comment>